<reference evidence="2" key="1">
    <citation type="journal article" date="2020" name="Stud. Mycol.">
        <title>101 Dothideomycetes genomes: a test case for predicting lifestyles and emergence of pathogens.</title>
        <authorList>
            <person name="Haridas S."/>
            <person name="Albert R."/>
            <person name="Binder M."/>
            <person name="Bloem J."/>
            <person name="Labutti K."/>
            <person name="Salamov A."/>
            <person name="Andreopoulos B."/>
            <person name="Baker S."/>
            <person name="Barry K."/>
            <person name="Bills G."/>
            <person name="Bluhm B."/>
            <person name="Cannon C."/>
            <person name="Castanera R."/>
            <person name="Culley D."/>
            <person name="Daum C."/>
            <person name="Ezra D."/>
            <person name="Gonzalez J."/>
            <person name="Henrissat B."/>
            <person name="Kuo A."/>
            <person name="Liang C."/>
            <person name="Lipzen A."/>
            <person name="Lutzoni F."/>
            <person name="Magnuson J."/>
            <person name="Mondo S."/>
            <person name="Nolan M."/>
            <person name="Ohm R."/>
            <person name="Pangilinan J."/>
            <person name="Park H.-J."/>
            <person name="Ramirez L."/>
            <person name="Alfaro M."/>
            <person name="Sun H."/>
            <person name="Tritt A."/>
            <person name="Yoshinaga Y."/>
            <person name="Zwiers L.-H."/>
            <person name="Turgeon B."/>
            <person name="Goodwin S."/>
            <person name="Spatafora J."/>
            <person name="Crous P."/>
            <person name="Grigoriev I."/>
        </authorList>
    </citation>
    <scope>NUCLEOTIDE SEQUENCE</scope>
    <source>
        <strain evidence="2">CBS 122367</strain>
    </source>
</reference>
<protein>
    <recommendedName>
        <fullName evidence="1">N-acetyltransferase domain-containing protein</fullName>
    </recommendedName>
</protein>
<dbReference type="InterPro" id="IPR052523">
    <property type="entry name" value="Trichothecene_AcTrans"/>
</dbReference>
<feature type="domain" description="N-acetyltransferase" evidence="1">
    <location>
        <begin position="51"/>
        <end position="196"/>
    </location>
</feature>
<dbReference type="PANTHER" id="PTHR42791:SF5">
    <property type="entry name" value="HYPOTHETICAL ACETYLTRANSFERASE (EUROFUNG)"/>
    <property type="match status" value="1"/>
</dbReference>
<gene>
    <name evidence="2" type="ORF">K458DRAFT_452810</name>
</gene>
<evidence type="ECO:0000259" key="1">
    <source>
        <dbReference type="PROSITE" id="PS51186"/>
    </source>
</evidence>
<dbReference type="GO" id="GO:0016747">
    <property type="term" value="F:acyltransferase activity, transferring groups other than amino-acyl groups"/>
    <property type="evidence" value="ECO:0007669"/>
    <property type="project" value="InterPro"/>
</dbReference>
<dbReference type="Proteomes" id="UP000799291">
    <property type="component" value="Unassembled WGS sequence"/>
</dbReference>
<organism evidence="2 3">
    <name type="scientific">Lentithecium fluviatile CBS 122367</name>
    <dbReference type="NCBI Taxonomy" id="1168545"/>
    <lineage>
        <taxon>Eukaryota</taxon>
        <taxon>Fungi</taxon>
        <taxon>Dikarya</taxon>
        <taxon>Ascomycota</taxon>
        <taxon>Pezizomycotina</taxon>
        <taxon>Dothideomycetes</taxon>
        <taxon>Pleosporomycetidae</taxon>
        <taxon>Pleosporales</taxon>
        <taxon>Massarineae</taxon>
        <taxon>Lentitheciaceae</taxon>
        <taxon>Lentithecium</taxon>
    </lineage>
</organism>
<evidence type="ECO:0000313" key="2">
    <source>
        <dbReference type="EMBL" id="KAF2683304.1"/>
    </source>
</evidence>
<dbReference type="PROSITE" id="PS51186">
    <property type="entry name" value="GNAT"/>
    <property type="match status" value="1"/>
</dbReference>
<dbReference type="EMBL" id="MU005584">
    <property type="protein sequence ID" value="KAF2683304.1"/>
    <property type="molecule type" value="Genomic_DNA"/>
</dbReference>
<dbReference type="PANTHER" id="PTHR42791">
    <property type="entry name" value="GNAT FAMILY ACETYLTRANSFERASE"/>
    <property type="match status" value="1"/>
</dbReference>
<dbReference type="AlphaFoldDB" id="A0A6G1IYH8"/>
<evidence type="ECO:0000313" key="3">
    <source>
        <dbReference type="Proteomes" id="UP000799291"/>
    </source>
</evidence>
<keyword evidence="3" id="KW-1185">Reference proteome</keyword>
<dbReference type="InterPro" id="IPR000182">
    <property type="entry name" value="GNAT_dom"/>
</dbReference>
<sequence length="229" mass="26693">MSFKLSDVNFETDFAELIECQWIAHEDPLQTFYWLFCPIRESGRDASVKESTARMLEWHEHDPNARWLKVEDTAIGRINPFAHPEEEVTDWYPDDSSRDFVSQAIEQMDVPRMQMAARPQVFLNILFTHPDYRRKGIGSMLVQWGIDTAKSLGVEFWLNSTSVGKPLYDKFGFELVKKNTLVPKTENPDEMWQQTKEKFGEIIFWTMWLPKEGAIDPGNTVRPWETVGA</sequence>
<accession>A0A6G1IYH8</accession>
<dbReference type="OrthoDB" id="410198at2759"/>
<dbReference type="SUPFAM" id="SSF55729">
    <property type="entry name" value="Acyl-CoA N-acyltransferases (Nat)"/>
    <property type="match status" value="1"/>
</dbReference>
<dbReference type="Pfam" id="PF00583">
    <property type="entry name" value="Acetyltransf_1"/>
    <property type="match status" value="1"/>
</dbReference>
<dbReference type="CDD" id="cd04301">
    <property type="entry name" value="NAT_SF"/>
    <property type="match status" value="1"/>
</dbReference>
<name>A0A6G1IYH8_9PLEO</name>
<dbReference type="InterPro" id="IPR016181">
    <property type="entry name" value="Acyl_CoA_acyltransferase"/>
</dbReference>
<dbReference type="Gene3D" id="3.40.630.30">
    <property type="match status" value="1"/>
</dbReference>
<proteinExistence type="predicted"/>